<evidence type="ECO:0000313" key="6">
    <source>
        <dbReference type="Ensembl" id="ENSCSAVP00000006007.1"/>
    </source>
</evidence>
<evidence type="ECO:0000256" key="1">
    <source>
        <dbReference type="ARBA" id="ARBA00022448"/>
    </source>
</evidence>
<evidence type="ECO:0000256" key="3">
    <source>
        <dbReference type="ARBA" id="ARBA00023121"/>
    </source>
</evidence>
<dbReference type="Gene3D" id="3.30.530.20">
    <property type="match status" value="1"/>
</dbReference>
<dbReference type="InterPro" id="IPR023393">
    <property type="entry name" value="START-like_dom_sf"/>
</dbReference>
<proteinExistence type="predicted"/>
<reference evidence="7" key="1">
    <citation type="submission" date="2003-08" db="EMBL/GenBank/DDBJ databases">
        <authorList>
            <person name="Birren B."/>
            <person name="Nusbaum C."/>
            <person name="Abebe A."/>
            <person name="Abouelleil A."/>
            <person name="Adekoya E."/>
            <person name="Ait-zahra M."/>
            <person name="Allen N."/>
            <person name="Allen T."/>
            <person name="An P."/>
            <person name="Anderson M."/>
            <person name="Anderson S."/>
            <person name="Arachchi H."/>
            <person name="Armbruster J."/>
            <person name="Bachantsang P."/>
            <person name="Baldwin J."/>
            <person name="Barry A."/>
            <person name="Bayul T."/>
            <person name="Blitshsteyn B."/>
            <person name="Bloom T."/>
            <person name="Blye J."/>
            <person name="Boguslavskiy L."/>
            <person name="Borowsky M."/>
            <person name="Boukhgalter B."/>
            <person name="Brunache A."/>
            <person name="Butler J."/>
            <person name="Calixte N."/>
            <person name="Calvo S."/>
            <person name="Camarata J."/>
            <person name="Campo K."/>
            <person name="Chang J."/>
            <person name="Cheshatsang Y."/>
            <person name="Citroen M."/>
            <person name="Collymore A."/>
            <person name="Considine T."/>
            <person name="Cook A."/>
            <person name="Cooke P."/>
            <person name="Corum B."/>
            <person name="Cuomo C."/>
            <person name="David R."/>
            <person name="Dawoe T."/>
            <person name="Degray S."/>
            <person name="Dodge S."/>
            <person name="Dooley K."/>
            <person name="Dorje P."/>
            <person name="Dorjee K."/>
            <person name="Dorris L."/>
            <person name="Duffey N."/>
            <person name="Dupes A."/>
            <person name="Elkins T."/>
            <person name="Engels R."/>
            <person name="Erickson J."/>
            <person name="Farina A."/>
            <person name="Faro S."/>
            <person name="Ferreira P."/>
            <person name="Fischer H."/>
            <person name="Fitzgerald M."/>
            <person name="Foley K."/>
            <person name="Gage D."/>
            <person name="Galagan J."/>
            <person name="Gearin G."/>
            <person name="Gnerre S."/>
            <person name="Gnirke A."/>
            <person name="Goyette A."/>
            <person name="Graham J."/>
            <person name="Grandbois E."/>
            <person name="Gyaltsen K."/>
            <person name="Hafez N."/>
            <person name="Hagopian D."/>
            <person name="Hagos B."/>
            <person name="Hall J."/>
            <person name="Hatcher B."/>
            <person name="Heller A."/>
            <person name="Higgins H."/>
            <person name="Honan T."/>
            <person name="Horn A."/>
            <person name="Houde N."/>
            <person name="Hughes L."/>
            <person name="Hulme W."/>
            <person name="Husby E."/>
            <person name="Iliev I."/>
            <person name="Jaffe D."/>
            <person name="Jones C."/>
            <person name="Kamal M."/>
            <person name="Kamat A."/>
            <person name="Kamvysselis M."/>
            <person name="Karlsson E."/>
            <person name="Kells C."/>
            <person name="Kieu A."/>
            <person name="Kisner P."/>
            <person name="Kodira C."/>
            <person name="Kulbokas E."/>
            <person name="Labutti K."/>
            <person name="Lama D."/>
            <person name="Landers T."/>
            <person name="Leger J."/>
            <person name="Levine S."/>
            <person name="Lewis D."/>
            <person name="Lewis T."/>
            <person name="Lindblad-toh K."/>
            <person name="Liu X."/>
            <person name="Lokyitsang T."/>
            <person name="Lokyitsang Y."/>
            <person name="Lucien O."/>
            <person name="Lui A."/>
            <person name="Ma L.J."/>
            <person name="Mabbitt R."/>
            <person name="Macdonald J."/>
            <person name="Maclean C."/>
            <person name="Major J."/>
            <person name="Manning J."/>
            <person name="Marabella R."/>
            <person name="Maru K."/>
            <person name="Matthews C."/>
            <person name="Mauceli E."/>
            <person name="Mccarthy M."/>
            <person name="Mcdonough S."/>
            <person name="Mcghee T."/>
            <person name="Meldrim J."/>
            <person name="Meneus L."/>
            <person name="Mesirov J."/>
            <person name="Mihalev A."/>
            <person name="Mihova T."/>
            <person name="Mikkelsen T."/>
            <person name="Mlenga V."/>
            <person name="Moru K."/>
            <person name="Mozes J."/>
            <person name="Mulrain L."/>
            <person name="Munson G."/>
            <person name="Naylor J."/>
            <person name="Newes C."/>
            <person name="Nguyen C."/>
            <person name="Nguyen N."/>
            <person name="Nguyen T."/>
            <person name="Nicol R."/>
            <person name="Nielsen C."/>
            <person name="Nizzari M."/>
            <person name="Norbu C."/>
            <person name="Norbu N."/>
            <person name="O'donnell P."/>
            <person name="Okoawo O."/>
            <person name="O'leary S."/>
            <person name="Omotosho B."/>
            <person name="O'neill K."/>
            <person name="Osman S."/>
            <person name="Parker S."/>
            <person name="Perrin D."/>
            <person name="Phunkhang P."/>
            <person name="Piqani B."/>
            <person name="Purcell S."/>
            <person name="Rachupka T."/>
            <person name="Ramasamy U."/>
            <person name="Rameau R."/>
            <person name="Ray V."/>
            <person name="Raymond C."/>
            <person name="Retta R."/>
            <person name="Richardson S."/>
            <person name="Rise C."/>
            <person name="Rodriguez J."/>
            <person name="Rogers J."/>
            <person name="Rogov P."/>
            <person name="Rutman M."/>
            <person name="Schupbach R."/>
            <person name="Seaman C."/>
            <person name="Settipalli S."/>
            <person name="Sharpe T."/>
            <person name="Sheridan J."/>
            <person name="Sherpa N."/>
            <person name="Shi J."/>
            <person name="Smirnov S."/>
            <person name="Smith C."/>
            <person name="Sougnez C."/>
            <person name="Spencer B."/>
            <person name="Stalker J."/>
            <person name="Stange-thomann N."/>
            <person name="Stavropoulos S."/>
            <person name="Stetson K."/>
            <person name="Stone C."/>
            <person name="Stone S."/>
            <person name="Stubbs M."/>
            <person name="Talamas J."/>
            <person name="Tchuinga P."/>
            <person name="Tenzing P."/>
            <person name="Tesfaye S."/>
            <person name="Theodore J."/>
            <person name="Thoulutsang Y."/>
            <person name="Topham K."/>
            <person name="Towey S."/>
            <person name="Tsamla T."/>
            <person name="Tsomo N."/>
            <person name="Vallee D."/>
            <person name="Vassiliev H."/>
            <person name="Venkataraman V."/>
            <person name="Vinson J."/>
            <person name="Vo A."/>
            <person name="Wade C."/>
            <person name="Wang S."/>
            <person name="Wangchuk T."/>
            <person name="Wangdi T."/>
            <person name="Whittaker C."/>
            <person name="Wilkinson J."/>
            <person name="Wu Y."/>
            <person name="Wyman D."/>
            <person name="Yadav S."/>
            <person name="Yang S."/>
            <person name="Yang X."/>
            <person name="Yeager S."/>
            <person name="Yee E."/>
            <person name="Young G."/>
            <person name="Zainoun J."/>
            <person name="Zembeck L."/>
            <person name="Zimmer A."/>
            <person name="Zody M."/>
            <person name="Lander E."/>
        </authorList>
    </citation>
    <scope>NUCLEOTIDE SEQUENCE [LARGE SCALE GENOMIC DNA]</scope>
</reference>
<dbReference type="SUPFAM" id="SSF55961">
    <property type="entry name" value="Bet v1-like"/>
    <property type="match status" value="1"/>
</dbReference>
<dbReference type="Proteomes" id="UP000007875">
    <property type="component" value="Unassembled WGS sequence"/>
</dbReference>
<feature type="domain" description="START" evidence="5">
    <location>
        <begin position="1"/>
        <end position="220"/>
    </location>
</feature>
<evidence type="ECO:0000313" key="7">
    <source>
        <dbReference type="Proteomes" id="UP000007875"/>
    </source>
</evidence>
<reference evidence="6" key="2">
    <citation type="submission" date="2025-08" db="UniProtKB">
        <authorList>
            <consortium name="Ensembl"/>
        </authorList>
    </citation>
    <scope>IDENTIFICATION</scope>
</reference>
<dbReference type="GeneTree" id="ENSGT00940000170666"/>
<protein>
    <recommendedName>
        <fullName evidence="5">START domain-containing protein</fullName>
    </recommendedName>
</protein>
<dbReference type="Pfam" id="PF01852">
    <property type="entry name" value="START"/>
    <property type="match status" value="1"/>
</dbReference>
<comment type="function">
    <text evidence="4">May be involved in the intracellular transport of sterols or other lipids. May bind cholesterol or other sterols.</text>
</comment>
<dbReference type="FunCoup" id="H2YL05">
    <property type="interactions" value="6"/>
</dbReference>
<organism evidence="6 7">
    <name type="scientific">Ciona savignyi</name>
    <name type="common">Pacific transparent sea squirt</name>
    <dbReference type="NCBI Taxonomy" id="51511"/>
    <lineage>
        <taxon>Eukaryota</taxon>
        <taxon>Metazoa</taxon>
        <taxon>Chordata</taxon>
        <taxon>Tunicata</taxon>
        <taxon>Ascidiacea</taxon>
        <taxon>Phlebobranchia</taxon>
        <taxon>Cionidae</taxon>
        <taxon>Ciona</taxon>
    </lineage>
</organism>
<keyword evidence="3" id="KW-0446">Lipid-binding</keyword>
<dbReference type="InParanoid" id="H2YL05"/>
<dbReference type="InterPro" id="IPR043556">
    <property type="entry name" value="StARD5/6"/>
</dbReference>
<dbReference type="PANTHER" id="PTHR46374:SF1">
    <property type="entry name" value="START DOMAIN-CONTAINING PROTEIN"/>
    <property type="match status" value="1"/>
</dbReference>
<dbReference type="InterPro" id="IPR002913">
    <property type="entry name" value="START_lipid-bd_dom"/>
</dbReference>
<dbReference type="STRING" id="51511.ENSCSAVP00000006007"/>
<dbReference type="AlphaFoldDB" id="H2YL05"/>
<dbReference type="HOGENOM" id="CLU_093200_1_0_1"/>
<keyword evidence="2" id="KW-0445">Lipid transport</keyword>
<dbReference type="eggNOG" id="KOG3845">
    <property type="taxonomic scope" value="Eukaryota"/>
</dbReference>
<dbReference type="GO" id="GO:0008289">
    <property type="term" value="F:lipid binding"/>
    <property type="evidence" value="ECO:0007669"/>
    <property type="project" value="UniProtKB-KW"/>
</dbReference>
<reference evidence="6" key="3">
    <citation type="submission" date="2025-09" db="UniProtKB">
        <authorList>
            <consortium name="Ensembl"/>
        </authorList>
    </citation>
    <scope>IDENTIFICATION</scope>
</reference>
<evidence type="ECO:0000256" key="4">
    <source>
        <dbReference type="ARBA" id="ARBA00024750"/>
    </source>
</evidence>
<name>H2YL05_CIOSA</name>
<dbReference type="GO" id="GO:0006869">
    <property type="term" value="P:lipid transport"/>
    <property type="evidence" value="ECO:0007669"/>
    <property type="project" value="UniProtKB-KW"/>
</dbReference>
<keyword evidence="7" id="KW-1185">Reference proteome</keyword>
<sequence length="221" mass="25603">MTDFEVQAEKLEKEALNIIHDNNGWTYLKTSDQVKVYWKPSPHFKGNMYKFLVEIDEPFNEVYDVMKPPDTTQARLSWDKSIKHYEQLKKVNQDISIGWIQTHPVAMGMISMREFIDLYYFRKYDSDSRNPDYGKTCWIFATSIDYSFHPPTPGCVCAKNYPAGYAVAQDKRNPNKSIMELYVNCDIGGKLPRSLVEAALPSQQVAYVKSVVKEVKHRKGK</sequence>
<dbReference type="PROSITE" id="PS50848">
    <property type="entry name" value="START"/>
    <property type="match status" value="1"/>
</dbReference>
<dbReference type="PANTHER" id="PTHR46374">
    <property type="entry name" value="PROTEIN CBG07384"/>
    <property type="match status" value="1"/>
</dbReference>
<dbReference type="SMART" id="SM00234">
    <property type="entry name" value="START"/>
    <property type="match status" value="1"/>
</dbReference>
<accession>H2YL05</accession>
<evidence type="ECO:0000256" key="2">
    <source>
        <dbReference type="ARBA" id="ARBA00023055"/>
    </source>
</evidence>
<evidence type="ECO:0000259" key="5">
    <source>
        <dbReference type="PROSITE" id="PS50848"/>
    </source>
</evidence>
<keyword evidence="1" id="KW-0813">Transport</keyword>
<dbReference type="Ensembl" id="ENSCSAVT00000006083.1">
    <property type="protein sequence ID" value="ENSCSAVP00000006007.1"/>
    <property type="gene ID" value="ENSCSAVG00000003582.1"/>
</dbReference>